<feature type="region of interest" description="Disordered" evidence="1">
    <location>
        <begin position="305"/>
        <end position="362"/>
    </location>
</feature>
<proteinExistence type="predicted"/>
<dbReference type="VEuPathDB" id="FungiDB:AMAG_03594"/>
<dbReference type="AlphaFoldDB" id="A0A0L0SA22"/>
<dbReference type="EMBL" id="GG745334">
    <property type="protein sequence ID" value="KNE59287.1"/>
    <property type="molecule type" value="Genomic_DNA"/>
</dbReference>
<reference evidence="3 4" key="1">
    <citation type="submission" date="2009-11" db="EMBL/GenBank/DDBJ databases">
        <title>Annotation of Allomyces macrogynus ATCC 38327.</title>
        <authorList>
            <consortium name="The Broad Institute Genome Sequencing Platform"/>
            <person name="Russ C."/>
            <person name="Cuomo C."/>
            <person name="Burger G."/>
            <person name="Gray M.W."/>
            <person name="Holland P.W.H."/>
            <person name="King N."/>
            <person name="Lang F.B.F."/>
            <person name="Roger A.J."/>
            <person name="Ruiz-Trillo I."/>
            <person name="Young S.K."/>
            <person name="Zeng Q."/>
            <person name="Gargeya S."/>
            <person name="Fitzgerald M."/>
            <person name="Haas B."/>
            <person name="Abouelleil A."/>
            <person name="Alvarado L."/>
            <person name="Arachchi H.M."/>
            <person name="Berlin A."/>
            <person name="Chapman S.B."/>
            <person name="Gearin G."/>
            <person name="Goldberg J."/>
            <person name="Griggs A."/>
            <person name="Gujja S."/>
            <person name="Hansen M."/>
            <person name="Heiman D."/>
            <person name="Howarth C."/>
            <person name="Larimer J."/>
            <person name="Lui A."/>
            <person name="MacDonald P.J.P."/>
            <person name="McCowen C."/>
            <person name="Montmayeur A."/>
            <person name="Murphy C."/>
            <person name="Neiman D."/>
            <person name="Pearson M."/>
            <person name="Priest M."/>
            <person name="Roberts A."/>
            <person name="Saif S."/>
            <person name="Shea T."/>
            <person name="Sisk P."/>
            <person name="Stolte C."/>
            <person name="Sykes S."/>
            <person name="Wortman J."/>
            <person name="Nusbaum C."/>
            <person name="Birren B."/>
        </authorList>
    </citation>
    <scope>NUCLEOTIDE SEQUENCE [LARGE SCALE GENOMIC DNA]</scope>
    <source>
        <strain evidence="3 4">ATCC 38327</strain>
    </source>
</reference>
<keyword evidence="2" id="KW-1133">Transmembrane helix</keyword>
<protein>
    <recommendedName>
        <fullName evidence="5">PH domain-containing protein</fullName>
    </recommendedName>
</protein>
<feature type="transmembrane region" description="Helical" evidence="2">
    <location>
        <begin position="47"/>
        <end position="67"/>
    </location>
</feature>
<evidence type="ECO:0000313" key="4">
    <source>
        <dbReference type="Proteomes" id="UP000054350"/>
    </source>
</evidence>
<evidence type="ECO:0000256" key="1">
    <source>
        <dbReference type="SAM" id="MobiDB-lite"/>
    </source>
</evidence>
<evidence type="ECO:0000256" key="2">
    <source>
        <dbReference type="SAM" id="Phobius"/>
    </source>
</evidence>
<feature type="compositionally biased region" description="Low complexity" evidence="1">
    <location>
        <begin position="314"/>
        <end position="326"/>
    </location>
</feature>
<keyword evidence="4" id="KW-1185">Reference proteome</keyword>
<reference evidence="4" key="2">
    <citation type="submission" date="2009-11" db="EMBL/GenBank/DDBJ databases">
        <title>The Genome Sequence of Allomyces macrogynus strain ATCC 38327.</title>
        <authorList>
            <consortium name="The Broad Institute Genome Sequencing Platform"/>
            <person name="Russ C."/>
            <person name="Cuomo C."/>
            <person name="Shea T."/>
            <person name="Young S.K."/>
            <person name="Zeng Q."/>
            <person name="Koehrsen M."/>
            <person name="Haas B."/>
            <person name="Borodovsky M."/>
            <person name="Guigo R."/>
            <person name="Alvarado L."/>
            <person name="Berlin A."/>
            <person name="Borenstein D."/>
            <person name="Chen Z."/>
            <person name="Engels R."/>
            <person name="Freedman E."/>
            <person name="Gellesch M."/>
            <person name="Goldberg J."/>
            <person name="Griggs A."/>
            <person name="Gujja S."/>
            <person name="Heiman D."/>
            <person name="Hepburn T."/>
            <person name="Howarth C."/>
            <person name="Jen D."/>
            <person name="Larson L."/>
            <person name="Lewis B."/>
            <person name="Mehta T."/>
            <person name="Park D."/>
            <person name="Pearson M."/>
            <person name="Roberts A."/>
            <person name="Saif S."/>
            <person name="Shenoy N."/>
            <person name="Sisk P."/>
            <person name="Stolte C."/>
            <person name="Sykes S."/>
            <person name="Walk T."/>
            <person name="White J."/>
            <person name="Yandava C."/>
            <person name="Burger G."/>
            <person name="Gray M.W."/>
            <person name="Holland P.W.H."/>
            <person name="King N."/>
            <person name="Lang F.B.F."/>
            <person name="Roger A.J."/>
            <person name="Ruiz-Trillo I."/>
            <person name="Lander E."/>
            <person name="Nusbaum C."/>
        </authorList>
    </citation>
    <scope>NUCLEOTIDE SEQUENCE [LARGE SCALE GENOMIC DNA]</scope>
    <source>
        <strain evidence="4">ATCC 38327</strain>
    </source>
</reference>
<keyword evidence="2" id="KW-0812">Transmembrane</keyword>
<keyword evidence="2" id="KW-0472">Membrane</keyword>
<sequence>MAQLTKGLVAGSTFIAVVAIKVLHSYLIHENAVAFNTLGMSAKTYRAPLVVFGAVLTMVEAAVSSYWHCTTAWVHPAAILYALVNGAMLLVALVWIARARHVPSPSHEPRKLAFAVANMVMMLAVMGGLISLDVSVVQRYQISSTVAAVTATLATGVHTFADKGRLSELESTSSRRPVLSTASRVSGKAMVDLDLCVLDHTSRTASALTPVRVQSGGRLARWRPCEVEIAKDYQYMTCHARQRARSTTTFYALPYRSIATDDKAWIVAIAFKSGSVLEFQARDVDNLSEWKRVLDVGHEKSLLTPVRPNAKRVAGASGATKGATSGPRQGAKKTASISRKSMAPGKTRLEPGIGTREETEQD</sequence>
<feature type="transmembrane region" description="Helical" evidence="2">
    <location>
        <begin position="112"/>
        <end position="132"/>
    </location>
</feature>
<accession>A0A0L0SA22</accession>
<feature type="transmembrane region" description="Helical" evidence="2">
    <location>
        <begin position="7"/>
        <end position="27"/>
    </location>
</feature>
<evidence type="ECO:0000313" key="3">
    <source>
        <dbReference type="EMBL" id="KNE59287.1"/>
    </source>
</evidence>
<name>A0A0L0SA22_ALLM3</name>
<feature type="transmembrane region" description="Helical" evidence="2">
    <location>
        <begin position="79"/>
        <end position="97"/>
    </location>
</feature>
<gene>
    <name evidence="3" type="ORF">AMAG_03594</name>
</gene>
<organism evidence="3 4">
    <name type="scientific">Allomyces macrogynus (strain ATCC 38327)</name>
    <name type="common">Allomyces javanicus var. macrogynus</name>
    <dbReference type="NCBI Taxonomy" id="578462"/>
    <lineage>
        <taxon>Eukaryota</taxon>
        <taxon>Fungi</taxon>
        <taxon>Fungi incertae sedis</taxon>
        <taxon>Blastocladiomycota</taxon>
        <taxon>Blastocladiomycetes</taxon>
        <taxon>Blastocladiales</taxon>
        <taxon>Blastocladiaceae</taxon>
        <taxon>Allomyces</taxon>
    </lineage>
</organism>
<evidence type="ECO:0008006" key="5">
    <source>
        <dbReference type="Google" id="ProtNLM"/>
    </source>
</evidence>
<dbReference type="Proteomes" id="UP000054350">
    <property type="component" value="Unassembled WGS sequence"/>
</dbReference>